<dbReference type="InterPro" id="IPR050388">
    <property type="entry name" value="ABC_Ni/Peptide_Import"/>
</dbReference>
<dbReference type="NCBIfam" id="NF008453">
    <property type="entry name" value="PRK11308.1"/>
    <property type="match status" value="2"/>
</dbReference>
<dbReference type="Pfam" id="PF00005">
    <property type="entry name" value="ABC_tran"/>
    <property type="match status" value="2"/>
</dbReference>
<comment type="caution">
    <text evidence="9">The sequence shown here is derived from an EMBL/GenBank/DDBJ whole genome shotgun (WGS) entry which is preliminary data.</text>
</comment>
<dbReference type="GO" id="GO:0055085">
    <property type="term" value="P:transmembrane transport"/>
    <property type="evidence" value="ECO:0007669"/>
    <property type="project" value="UniProtKB-ARBA"/>
</dbReference>
<dbReference type="CDD" id="cd03257">
    <property type="entry name" value="ABC_NikE_OppD_transporters"/>
    <property type="match status" value="2"/>
</dbReference>
<evidence type="ECO:0000313" key="9">
    <source>
        <dbReference type="EMBL" id="PPE69721.1"/>
    </source>
</evidence>
<evidence type="ECO:0000259" key="8">
    <source>
        <dbReference type="PROSITE" id="PS50893"/>
    </source>
</evidence>
<keyword evidence="4" id="KW-1003">Cell membrane</keyword>
<dbReference type="InterPro" id="IPR027417">
    <property type="entry name" value="P-loop_NTPase"/>
</dbReference>
<evidence type="ECO:0000256" key="5">
    <source>
        <dbReference type="ARBA" id="ARBA00022741"/>
    </source>
</evidence>
<dbReference type="Proteomes" id="UP000294772">
    <property type="component" value="Unassembled WGS sequence"/>
</dbReference>
<keyword evidence="7" id="KW-0472">Membrane</keyword>
<reference evidence="9 11" key="1">
    <citation type="submission" date="2018-02" db="EMBL/GenBank/DDBJ databases">
        <title>Reclassifiation of [Polyangium] brachysporum DSM 7029 as Guopingzhaonella breviflexa gen. nov., sp. nov., a member of the family Comamonadaceae.</title>
        <authorList>
            <person name="Tang B."/>
        </authorList>
    </citation>
    <scope>NUCLEOTIDE SEQUENCE [LARGE SCALE GENOMIC DNA]</scope>
    <source>
        <strain evidence="9 11">DSM 15344</strain>
    </source>
</reference>
<dbReference type="InterPro" id="IPR017871">
    <property type="entry name" value="ABC_transporter-like_CS"/>
</dbReference>
<dbReference type="GO" id="GO:0005524">
    <property type="term" value="F:ATP binding"/>
    <property type="evidence" value="ECO:0007669"/>
    <property type="project" value="UniProtKB-KW"/>
</dbReference>
<evidence type="ECO:0000256" key="1">
    <source>
        <dbReference type="ARBA" id="ARBA00004417"/>
    </source>
</evidence>
<dbReference type="EMBL" id="PSNY01000010">
    <property type="protein sequence ID" value="PPE69721.1"/>
    <property type="molecule type" value="Genomic_DNA"/>
</dbReference>
<dbReference type="GO" id="GO:0015833">
    <property type="term" value="P:peptide transport"/>
    <property type="evidence" value="ECO:0007669"/>
    <property type="project" value="InterPro"/>
</dbReference>
<evidence type="ECO:0000313" key="12">
    <source>
        <dbReference type="Proteomes" id="UP000294772"/>
    </source>
</evidence>
<dbReference type="Pfam" id="PF08352">
    <property type="entry name" value="oligo_HPY"/>
    <property type="match status" value="2"/>
</dbReference>
<evidence type="ECO:0000313" key="10">
    <source>
        <dbReference type="EMBL" id="TCP04932.1"/>
    </source>
</evidence>
<keyword evidence="3" id="KW-0813">Transport</keyword>
<dbReference type="InterPro" id="IPR003593">
    <property type="entry name" value="AAA+_ATPase"/>
</dbReference>
<dbReference type="NCBIfam" id="NF007739">
    <property type="entry name" value="PRK10419.1"/>
    <property type="match status" value="2"/>
</dbReference>
<dbReference type="PANTHER" id="PTHR43297:SF2">
    <property type="entry name" value="DIPEPTIDE TRANSPORT ATP-BINDING PROTEIN DPPD"/>
    <property type="match status" value="1"/>
</dbReference>
<reference evidence="10 12" key="2">
    <citation type="submission" date="2019-03" db="EMBL/GenBank/DDBJ databases">
        <title>Genomic Encyclopedia of Type Strains, Phase IV (KMG-IV): sequencing the most valuable type-strain genomes for metagenomic binning, comparative biology and taxonomic classification.</title>
        <authorList>
            <person name="Goeker M."/>
        </authorList>
    </citation>
    <scope>NUCLEOTIDE SEQUENCE [LARGE SCALE GENOMIC DNA]</scope>
    <source>
        <strain evidence="10 12">DSM 15264</strain>
    </source>
</reference>
<feature type="domain" description="ABC transporter" evidence="8">
    <location>
        <begin position="3"/>
        <end position="253"/>
    </location>
</feature>
<dbReference type="GO" id="GO:0005886">
    <property type="term" value="C:plasma membrane"/>
    <property type="evidence" value="ECO:0007669"/>
    <property type="project" value="UniProtKB-SubCell"/>
</dbReference>
<evidence type="ECO:0000256" key="4">
    <source>
        <dbReference type="ARBA" id="ARBA00022475"/>
    </source>
</evidence>
<dbReference type="PANTHER" id="PTHR43297">
    <property type="entry name" value="OLIGOPEPTIDE TRANSPORT ATP-BINDING PROTEIN APPD"/>
    <property type="match status" value="1"/>
</dbReference>
<keyword evidence="6 9" id="KW-0067">ATP-binding</keyword>
<dbReference type="GO" id="GO:0016887">
    <property type="term" value="F:ATP hydrolysis activity"/>
    <property type="evidence" value="ECO:0007669"/>
    <property type="project" value="InterPro"/>
</dbReference>
<dbReference type="EMBL" id="SLXF01000009">
    <property type="protein sequence ID" value="TCP04932.1"/>
    <property type="molecule type" value="Genomic_DNA"/>
</dbReference>
<protein>
    <submittedName>
        <fullName evidence="9">ABC transporter ATP-binding protein</fullName>
    </submittedName>
    <submittedName>
        <fullName evidence="10">Peptide/nickel transport system ATP-binding protein</fullName>
    </submittedName>
</protein>
<dbReference type="FunFam" id="3.40.50.300:FF:000016">
    <property type="entry name" value="Oligopeptide ABC transporter ATP-binding component"/>
    <property type="match status" value="2"/>
</dbReference>
<dbReference type="SUPFAM" id="SSF52540">
    <property type="entry name" value="P-loop containing nucleoside triphosphate hydrolases"/>
    <property type="match status" value="2"/>
</dbReference>
<dbReference type="SMART" id="SM00382">
    <property type="entry name" value="AAA"/>
    <property type="match status" value="2"/>
</dbReference>
<proteinExistence type="inferred from homology"/>
<feature type="domain" description="ABC transporter" evidence="8">
    <location>
        <begin position="293"/>
        <end position="550"/>
    </location>
</feature>
<dbReference type="OrthoDB" id="9802772at2"/>
<keyword evidence="5" id="KW-0547">Nucleotide-binding</keyword>
<dbReference type="RefSeq" id="WP_104357757.1">
    <property type="nucleotide sequence ID" value="NZ_CP064338.1"/>
</dbReference>
<dbReference type="InterPro" id="IPR003439">
    <property type="entry name" value="ABC_transporter-like_ATP-bd"/>
</dbReference>
<comment type="similarity">
    <text evidence="2">Belongs to the ABC transporter superfamily.</text>
</comment>
<organism evidence="9 11">
    <name type="scientific">Caldimonas thermodepolymerans</name>
    <dbReference type="NCBI Taxonomy" id="215580"/>
    <lineage>
        <taxon>Bacteria</taxon>
        <taxon>Pseudomonadati</taxon>
        <taxon>Pseudomonadota</taxon>
        <taxon>Betaproteobacteria</taxon>
        <taxon>Burkholderiales</taxon>
        <taxon>Sphaerotilaceae</taxon>
        <taxon>Caldimonas</taxon>
    </lineage>
</organism>
<evidence type="ECO:0000256" key="7">
    <source>
        <dbReference type="ARBA" id="ARBA00023136"/>
    </source>
</evidence>
<name>A0A2S5T410_9BURK</name>
<evidence type="ECO:0000256" key="6">
    <source>
        <dbReference type="ARBA" id="ARBA00022840"/>
    </source>
</evidence>
<dbReference type="Proteomes" id="UP000239406">
    <property type="component" value="Unassembled WGS sequence"/>
</dbReference>
<sequence>MLLEIDDLHVSFRMERGALVHAVRGVSLQVPADRTVALVGESGSGKSVTAMSILNLLPDNAQRRGRVLFEGRDLLQAAPRELRALRGRAIACVFQEPMTSLNPVFPVGRQIAEPLVRHLGLSRREALARAEHLLEEVGLPEPRRRLHAYPHELSGGQQQRVMIAMALACEPRLLIADEPTTALDVTVQRQILELLARLKERHRMSMLFISHDLGVVGEIADEVVVMRHGQVRERGPVQRIFAAPQDAYTQALLACRPSIEAPPARLAVVDDHVARRVHETRARPKDPHAPVVLEVQALCKGFRFRQGLWGRREFQAVQGVSFRLRRGHTLGVVGESGSGKTTMGLALLRLHGPASGPVSGSARLHGPDGAVDLLQLGEAQWLPMRRRVQIVFQNPYASLNPRFTVGQTLVEPMQIHRIGATRAEREARARRLLEKVGLDAAAMHKYPHEFSGGQRQRIAIARCLALEPEVLVLDEAVSALDVSVQAQVLNLLKDLQDELGLAYVFISHDLAVVRFMADEVLVMKDGRVVEQGPVEAVLSAPREDYTRRLLAAIPGRAGRRGSARAD</sequence>
<dbReference type="PROSITE" id="PS00211">
    <property type="entry name" value="ABC_TRANSPORTER_1"/>
    <property type="match status" value="2"/>
</dbReference>
<comment type="subcellular location">
    <subcellularLocation>
        <location evidence="1">Cell inner membrane</location>
        <topology evidence="1">Peripheral membrane protein</topology>
    </subcellularLocation>
</comment>
<keyword evidence="11" id="KW-1185">Reference proteome</keyword>
<dbReference type="PROSITE" id="PS50893">
    <property type="entry name" value="ABC_TRANSPORTER_2"/>
    <property type="match status" value="2"/>
</dbReference>
<evidence type="ECO:0000256" key="2">
    <source>
        <dbReference type="ARBA" id="ARBA00005417"/>
    </source>
</evidence>
<dbReference type="InterPro" id="IPR013563">
    <property type="entry name" value="Oligopep_ABC_C"/>
</dbReference>
<gene>
    <name evidence="9" type="ORF">C1702_11045</name>
    <name evidence="10" type="ORF">EV676_10918</name>
</gene>
<evidence type="ECO:0000313" key="11">
    <source>
        <dbReference type="Proteomes" id="UP000239406"/>
    </source>
</evidence>
<dbReference type="AlphaFoldDB" id="A0A2S5T410"/>
<dbReference type="Gene3D" id="3.40.50.300">
    <property type="entry name" value="P-loop containing nucleotide triphosphate hydrolases"/>
    <property type="match status" value="2"/>
</dbReference>
<accession>A0A2S5T410</accession>
<evidence type="ECO:0000256" key="3">
    <source>
        <dbReference type="ARBA" id="ARBA00022448"/>
    </source>
</evidence>